<feature type="domain" description="ABC3 transporter permease C-terminal" evidence="8">
    <location>
        <begin position="795"/>
        <end position="907"/>
    </location>
</feature>
<dbReference type="PANTHER" id="PTHR30572:SF4">
    <property type="entry name" value="ABC TRANSPORTER PERMEASE YTRF"/>
    <property type="match status" value="1"/>
</dbReference>
<accession>A0A2Z5FX88</accession>
<reference evidence="10 11" key="1">
    <citation type="journal article" date="2018" name="Front. Microbiol.">
        <title>Hydrolytic Capabilities as a Key to Environmental Success: Chitinolytic and Cellulolytic Acidobacteria From Acidic Sub-arctic Soils and Boreal Peatlands.</title>
        <authorList>
            <person name="Belova S.E."/>
            <person name="Ravin N.V."/>
            <person name="Pankratov T.A."/>
            <person name="Rakitin A.L."/>
            <person name="Ivanova A.A."/>
            <person name="Beletsky A.V."/>
            <person name="Mardanov A.V."/>
            <person name="Sinninghe Damste J.S."/>
            <person name="Dedysh S.N."/>
        </authorList>
    </citation>
    <scope>NUCLEOTIDE SEQUENCE [LARGE SCALE GENOMIC DNA]</scope>
    <source>
        <strain evidence="10 11">SBC82</strain>
    </source>
</reference>
<dbReference type="InterPro" id="IPR025857">
    <property type="entry name" value="MacB_PCD"/>
</dbReference>
<keyword evidence="3 7" id="KW-0812">Transmembrane</keyword>
<evidence type="ECO:0000256" key="6">
    <source>
        <dbReference type="ARBA" id="ARBA00038076"/>
    </source>
</evidence>
<comment type="similarity">
    <text evidence="6">Belongs to the ABC-4 integral membrane protein family.</text>
</comment>
<dbReference type="EMBL" id="CP030840">
    <property type="protein sequence ID" value="AXC11509.1"/>
    <property type="molecule type" value="Genomic_DNA"/>
</dbReference>
<evidence type="ECO:0000313" key="10">
    <source>
        <dbReference type="EMBL" id="AXC11509.1"/>
    </source>
</evidence>
<evidence type="ECO:0000256" key="3">
    <source>
        <dbReference type="ARBA" id="ARBA00022692"/>
    </source>
</evidence>
<keyword evidence="2" id="KW-1003">Cell membrane</keyword>
<feature type="domain" description="ABC3 transporter permease C-terminal" evidence="8">
    <location>
        <begin position="393"/>
        <end position="512"/>
    </location>
</feature>
<dbReference type="NCBIfam" id="TIGR03434">
    <property type="entry name" value="ADOP"/>
    <property type="match status" value="1"/>
</dbReference>
<dbReference type="InterPro" id="IPR003838">
    <property type="entry name" value="ABC3_permease_C"/>
</dbReference>
<feature type="transmembrane region" description="Helical" evidence="7">
    <location>
        <begin position="844"/>
        <end position="866"/>
    </location>
</feature>
<dbReference type="InterPro" id="IPR050250">
    <property type="entry name" value="Macrolide_Exporter_MacB"/>
</dbReference>
<organism evidence="10 11">
    <name type="scientific">Acidisarcina polymorpha</name>
    <dbReference type="NCBI Taxonomy" id="2211140"/>
    <lineage>
        <taxon>Bacteria</taxon>
        <taxon>Pseudomonadati</taxon>
        <taxon>Acidobacteriota</taxon>
        <taxon>Terriglobia</taxon>
        <taxon>Terriglobales</taxon>
        <taxon>Acidobacteriaceae</taxon>
        <taxon>Acidisarcina</taxon>
    </lineage>
</organism>
<feature type="domain" description="MacB-like periplasmic core" evidence="9">
    <location>
        <begin position="536"/>
        <end position="749"/>
    </location>
</feature>
<dbReference type="Pfam" id="PF02687">
    <property type="entry name" value="FtsX"/>
    <property type="match status" value="2"/>
</dbReference>
<feature type="transmembrane region" description="Helical" evidence="7">
    <location>
        <begin position="878"/>
        <end position="900"/>
    </location>
</feature>
<feature type="transmembrane region" description="Helical" evidence="7">
    <location>
        <begin position="442"/>
        <end position="464"/>
    </location>
</feature>
<dbReference type="KEGG" id="abas:ACPOL_2185"/>
<feature type="transmembrane region" description="Helical" evidence="7">
    <location>
        <begin position="109"/>
        <end position="131"/>
    </location>
</feature>
<name>A0A2Z5FX88_9BACT</name>
<feature type="transmembrane region" description="Helical" evidence="7">
    <location>
        <begin position="535"/>
        <end position="555"/>
    </location>
</feature>
<dbReference type="PANTHER" id="PTHR30572">
    <property type="entry name" value="MEMBRANE COMPONENT OF TRANSPORTER-RELATED"/>
    <property type="match status" value="1"/>
</dbReference>
<dbReference type="GO" id="GO:0022857">
    <property type="term" value="F:transmembrane transporter activity"/>
    <property type="evidence" value="ECO:0007669"/>
    <property type="project" value="TreeGrafter"/>
</dbReference>
<dbReference type="AlphaFoldDB" id="A0A2Z5FX88"/>
<comment type="subcellular location">
    <subcellularLocation>
        <location evidence="1">Cell membrane</location>
        <topology evidence="1">Multi-pass membrane protein</topology>
    </subcellularLocation>
</comment>
<evidence type="ECO:0000256" key="5">
    <source>
        <dbReference type="ARBA" id="ARBA00023136"/>
    </source>
</evidence>
<evidence type="ECO:0000256" key="7">
    <source>
        <dbReference type="SAM" id="Phobius"/>
    </source>
</evidence>
<evidence type="ECO:0000259" key="9">
    <source>
        <dbReference type="Pfam" id="PF12704"/>
    </source>
</evidence>
<dbReference type="InterPro" id="IPR017800">
    <property type="entry name" value="ADOP"/>
</dbReference>
<evidence type="ECO:0000256" key="4">
    <source>
        <dbReference type="ARBA" id="ARBA00022989"/>
    </source>
</evidence>
<keyword evidence="10" id="KW-0547">Nucleotide-binding</keyword>
<feature type="transmembrane region" description="Helical" evidence="7">
    <location>
        <begin position="387"/>
        <end position="410"/>
    </location>
</feature>
<sequence>MRDWAAEVRARIASLNLEPLREASVVEECGQHLRDRFEEMVAGGMSAAQAEQTLLSELGDGGLLEGLKATVRPAGPPLAPGADGEEGFFAGAVTDLRYGARLLLRNPGFAIIAILSLALGIGANTAIFQLLDAVRLRSLPVKAPEQLGAVQIVDSPKCCDGDFYSTEAVLTGALWKAIKEQQQGFAEIAAWSPTRDDLGRGGEARYANTLMVTGNFFHVLGVEPLLGRLISPADDTSGCGARAAVLSYAFWQREFGGRAEALHETVALSGHAFPVIGVTPKNFFGLEVGQNFDVAIALCSQPVFSTKTPLMDNPTAWWLATIGRLKPGWTLKRASTQLAAMAPGIFAATVPPTYDATGRKDYLSFHLGAAPAGNGVSAIRRDYEDPLWLLLGLSGLVLLIACANLANLMLAQASSRQREMALRLTLGASRARLIRQVLAESLLLGGLGTVAGAALAQVLSRVLINFLSTQGNHIEVKLTPDWRVLGFAIGLSLLTCLLFGLAPAIQSARTDPGTAMKASGRGATAGRERFFLRRALVVSQVALSLVLLTGALLFVRTFQTLISMNAGFRQEHLLVASIDYSPLKLAAGSQMAFKRELVERVRAIPGVSSAAETLVVPMSHAGWNNFVDVAKGPQRTLTNFNRVSPGYFQTMETPRLAGRDFGEMDTVKSPRVAIVNETFAKLLFGGGNPVGKVFSDSGKPDQTYEVIGLVKDTKYYELREASMPIVYVSFTQANGPEMHSTLMIRSEEALPALIGAVKRTAGEMNPAMVLEFTVLKTQIREGLLRERLMATLSGFFGGLATVLATIGLYGVISYMVLRRRNEIGIRMALGASRRRILNMILKEAGMLLLLGVAVGLALTFVAGRAAQSLLYGLTFTDPVTLLGSVVGLTLVAILASVLPAQRAASVHPMVALREE</sequence>
<keyword evidence="11" id="KW-1185">Reference proteome</keyword>
<feature type="transmembrane region" description="Helical" evidence="7">
    <location>
        <begin position="795"/>
        <end position="817"/>
    </location>
</feature>
<evidence type="ECO:0000256" key="1">
    <source>
        <dbReference type="ARBA" id="ARBA00004651"/>
    </source>
</evidence>
<evidence type="ECO:0000256" key="2">
    <source>
        <dbReference type="ARBA" id="ARBA00022475"/>
    </source>
</evidence>
<protein>
    <submittedName>
        <fullName evidence="10">ABC transporter, ATP-binding protein</fullName>
    </submittedName>
</protein>
<keyword evidence="5 7" id="KW-0472">Membrane</keyword>
<feature type="transmembrane region" description="Helical" evidence="7">
    <location>
        <begin position="484"/>
        <end position="505"/>
    </location>
</feature>
<keyword evidence="4 7" id="KW-1133">Transmembrane helix</keyword>
<evidence type="ECO:0000259" key="8">
    <source>
        <dbReference type="Pfam" id="PF02687"/>
    </source>
</evidence>
<proteinExistence type="inferred from homology"/>
<dbReference type="GO" id="GO:0005886">
    <property type="term" value="C:plasma membrane"/>
    <property type="evidence" value="ECO:0007669"/>
    <property type="project" value="UniProtKB-SubCell"/>
</dbReference>
<dbReference type="Proteomes" id="UP000253606">
    <property type="component" value="Chromosome"/>
</dbReference>
<keyword evidence="10" id="KW-0067">ATP-binding</keyword>
<dbReference type="GO" id="GO:0005524">
    <property type="term" value="F:ATP binding"/>
    <property type="evidence" value="ECO:0007669"/>
    <property type="project" value="UniProtKB-KW"/>
</dbReference>
<gene>
    <name evidence="10" type="ORF">ACPOL_2185</name>
</gene>
<evidence type="ECO:0000313" key="11">
    <source>
        <dbReference type="Proteomes" id="UP000253606"/>
    </source>
</evidence>
<dbReference type="Pfam" id="PF12704">
    <property type="entry name" value="MacB_PCD"/>
    <property type="match status" value="2"/>
</dbReference>
<feature type="domain" description="MacB-like periplasmic core" evidence="9">
    <location>
        <begin position="111"/>
        <end position="339"/>
    </location>
</feature>
<dbReference type="RefSeq" id="WP_201759154.1">
    <property type="nucleotide sequence ID" value="NZ_CP030840.1"/>
</dbReference>